<protein>
    <submittedName>
        <fullName evidence="2">Prepilin-type N-terminal cleavage/methylation domain-containing protein</fullName>
    </submittedName>
</protein>
<dbReference type="PROSITE" id="PS00409">
    <property type="entry name" value="PROKAR_NTER_METHYL"/>
    <property type="match status" value="1"/>
</dbReference>
<keyword evidence="3" id="KW-1185">Reference proteome</keyword>
<dbReference type="Gene3D" id="3.30.700.10">
    <property type="entry name" value="Glycoprotein, Type 4 Pilin"/>
    <property type="match status" value="1"/>
</dbReference>
<keyword evidence="1" id="KW-1133">Transmembrane helix</keyword>
<accession>A0ABS1SZ95</accession>
<proteinExistence type="predicted"/>
<dbReference type="RefSeq" id="WP_202722114.1">
    <property type="nucleotide sequence ID" value="NZ_BPEX01000005.1"/>
</dbReference>
<name>A0ABS1SZ95_9GAMM</name>
<gene>
    <name evidence="2" type="ORF">JMA39_12075</name>
</gene>
<reference evidence="2 3" key="1">
    <citation type="submission" date="2021-01" db="EMBL/GenBank/DDBJ databases">
        <title>Genome sequence of Shewanella schlegeliana JCM 11561.</title>
        <authorList>
            <person name="Zhang H."/>
            <person name="Li C."/>
        </authorList>
    </citation>
    <scope>NUCLEOTIDE SEQUENCE [LARGE SCALE GENOMIC DNA]</scope>
    <source>
        <strain evidence="2 3">JCM 11561</strain>
    </source>
</reference>
<sequence length="188" mass="20956">MLLNRYRIRGFTLLELTAVIIILGIIAVIATSKYLSFSRDAHIAQIKGVAAQISKQNQLIHSKSVIDNIERLTGCSFQCADHPNWDVRVGQYFVDVSGTRVYVSLGYPLSPLSSGDAIGDNYREVFGLPETSFLFTVVPTNLGSVAIVPIEWQSKLSEIREGDFQCHVEYSAPTSVREYSVRTYTEDC</sequence>
<keyword evidence="1" id="KW-0472">Membrane</keyword>
<dbReference type="EMBL" id="JAESVD010000006">
    <property type="protein sequence ID" value="MBL4913858.1"/>
    <property type="molecule type" value="Genomic_DNA"/>
</dbReference>
<dbReference type="SUPFAM" id="SSF54523">
    <property type="entry name" value="Pili subunits"/>
    <property type="match status" value="1"/>
</dbReference>
<feature type="transmembrane region" description="Helical" evidence="1">
    <location>
        <begin position="12"/>
        <end position="30"/>
    </location>
</feature>
<dbReference type="InterPro" id="IPR012902">
    <property type="entry name" value="N_methyl_site"/>
</dbReference>
<keyword evidence="1" id="KW-0812">Transmembrane</keyword>
<dbReference type="InterPro" id="IPR045584">
    <property type="entry name" value="Pilin-like"/>
</dbReference>
<dbReference type="Proteomes" id="UP000604898">
    <property type="component" value="Unassembled WGS sequence"/>
</dbReference>
<evidence type="ECO:0000256" key="1">
    <source>
        <dbReference type="SAM" id="Phobius"/>
    </source>
</evidence>
<dbReference type="NCBIfam" id="TIGR02532">
    <property type="entry name" value="IV_pilin_GFxxxE"/>
    <property type="match status" value="1"/>
</dbReference>
<comment type="caution">
    <text evidence="2">The sequence shown here is derived from an EMBL/GenBank/DDBJ whole genome shotgun (WGS) entry which is preliminary data.</text>
</comment>
<evidence type="ECO:0000313" key="3">
    <source>
        <dbReference type="Proteomes" id="UP000604898"/>
    </source>
</evidence>
<evidence type="ECO:0000313" key="2">
    <source>
        <dbReference type="EMBL" id="MBL4913858.1"/>
    </source>
</evidence>
<organism evidence="2 3">
    <name type="scientific">Shewanella schlegeliana</name>
    <dbReference type="NCBI Taxonomy" id="190308"/>
    <lineage>
        <taxon>Bacteria</taxon>
        <taxon>Pseudomonadati</taxon>
        <taxon>Pseudomonadota</taxon>
        <taxon>Gammaproteobacteria</taxon>
        <taxon>Alteromonadales</taxon>
        <taxon>Shewanellaceae</taxon>
        <taxon>Shewanella</taxon>
    </lineage>
</organism>
<dbReference type="Pfam" id="PF07963">
    <property type="entry name" value="N_methyl"/>
    <property type="match status" value="1"/>
</dbReference>